<evidence type="ECO:0000313" key="4">
    <source>
        <dbReference type="Proteomes" id="UP001275436"/>
    </source>
</evidence>
<evidence type="ECO:0000313" key="3">
    <source>
        <dbReference type="EMBL" id="GLO68370.1"/>
    </source>
</evidence>
<accession>A0ABQ5TQC9</accession>
<dbReference type="Proteomes" id="UP001275436">
    <property type="component" value="Unassembled WGS sequence"/>
</dbReference>
<dbReference type="Gene3D" id="1.10.260.40">
    <property type="entry name" value="lambda repressor-like DNA-binding domains"/>
    <property type="match status" value="1"/>
</dbReference>
<feature type="domain" description="HTH cro/C1-type" evidence="2">
    <location>
        <begin position="14"/>
        <end position="68"/>
    </location>
</feature>
<dbReference type="SUPFAM" id="SSF47413">
    <property type="entry name" value="lambda repressor-like DNA-binding domains"/>
    <property type="match status" value="1"/>
</dbReference>
<keyword evidence="1" id="KW-0238">DNA-binding</keyword>
<proteinExistence type="predicted"/>
<gene>
    <name evidence="3" type="ORF">MACH08_41540</name>
</gene>
<name>A0ABQ5TQC9_9BACI</name>
<dbReference type="PANTHER" id="PTHR46558">
    <property type="entry name" value="TRACRIPTIONAL REGULATORY PROTEIN-RELATED-RELATED"/>
    <property type="match status" value="1"/>
</dbReference>
<evidence type="ECO:0000259" key="2">
    <source>
        <dbReference type="PROSITE" id="PS50943"/>
    </source>
</evidence>
<protein>
    <recommendedName>
        <fullName evidence="2">HTH cro/C1-type domain-containing protein</fullName>
    </recommendedName>
</protein>
<dbReference type="Pfam" id="PF01381">
    <property type="entry name" value="HTH_3"/>
    <property type="match status" value="1"/>
</dbReference>
<evidence type="ECO:0000256" key="1">
    <source>
        <dbReference type="ARBA" id="ARBA00023125"/>
    </source>
</evidence>
<dbReference type="SMART" id="SM00530">
    <property type="entry name" value="HTH_XRE"/>
    <property type="match status" value="1"/>
</dbReference>
<keyword evidence="4" id="KW-1185">Reference proteome</keyword>
<dbReference type="CDD" id="cd00093">
    <property type="entry name" value="HTH_XRE"/>
    <property type="match status" value="1"/>
</dbReference>
<dbReference type="InterPro" id="IPR001387">
    <property type="entry name" value="Cro/C1-type_HTH"/>
</dbReference>
<reference evidence="3 4" key="1">
    <citation type="submission" date="2023-02" db="EMBL/GenBank/DDBJ databases">
        <title>Oceanobacillus kimchii IFOP_LL358 isolated form Alexandrium catenella lab strain.</title>
        <authorList>
            <person name="Gajardo G."/>
            <person name="Ueki S."/>
            <person name="Maruyama F."/>
        </authorList>
    </citation>
    <scope>NUCLEOTIDE SEQUENCE [LARGE SCALE GENOMIC DNA]</scope>
    <source>
        <strain evidence="3 4">IFOP_LL358</strain>
    </source>
</reference>
<dbReference type="PROSITE" id="PS50943">
    <property type="entry name" value="HTH_CROC1"/>
    <property type="match status" value="1"/>
</dbReference>
<dbReference type="EMBL" id="BSKO01000002">
    <property type="protein sequence ID" value="GLO68370.1"/>
    <property type="molecule type" value="Genomic_DNA"/>
</dbReference>
<dbReference type="InterPro" id="IPR010982">
    <property type="entry name" value="Lambda_DNA-bd_dom_sf"/>
</dbReference>
<comment type="caution">
    <text evidence="3">The sequence shown here is derived from an EMBL/GenBank/DDBJ whole genome shotgun (WGS) entry which is preliminary data.</text>
</comment>
<sequence>MGEDKKKNQFAKRIKYLREAKNWSKKELVEMLSINLSTYANWEYGIREPDFDTLIEISKIYNVSADFLLGITNDDYISKEKFLSEISNETLINWYVKIGETGSEKDLEKLYQIYKLIEE</sequence>
<dbReference type="RefSeq" id="WP_317958609.1">
    <property type="nucleotide sequence ID" value="NZ_BSKO01000002.1"/>
</dbReference>
<organism evidence="3 4">
    <name type="scientific">Oceanobacillus kimchii</name>
    <dbReference type="NCBI Taxonomy" id="746691"/>
    <lineage>
        <taxon>Bacteria</taxon>
        <taxon>Bacillati</taxon>
        <taxon>Bacillota</taxon>
        <taxon>Bacilli</taxon>
        <taxon>Bacillales</taxon>
        <taxon>Bacillaceae</taxon>
        <taxon>Oceanobacillus</taxon>
    </lineage>
</organism>
<dbReference type="PANTHER" id="PTHR46558:SF14">
    <property type="entry name" value="HTH-TYPE TRANSCRIPTIONAL REGULATOR ANSR"/>
    <property type="match status" value="1"/>
</dbReference>